<feature type="transmembrane region" description="Helical" evidence="5">
    <location>
        <begin position="274"/>
        <end position="291"/>
    </location>
</feature>
<keyword evidence="6" id="KW-0732">Signal</keyword>
<dbReference type="Pfam" id="PF01957">
    <property type="entry name" value="NfeD"/>
    <property type="match status" value="1"/>
</dbReference>
<dbReference type="GO" id="GO:0006508">
    <property type="term" value="P:proteolysis"/>
    <property type="evidence" value="ECO:0007669"/>
    <property type="project" value="UniProtKB-KW"/>
</dbReference>
<comment type="subcellular location">
    <subcellularLocation>
        <location evidence="1">Membrane</location>
        <topology evidence="1">Multi-pass membrane protein</topology>
    </subcellularLocation>
</comment>
<feature type="transmembrane region" description="Helical" evidence="5">
    <location>
        <begin position="244"/>
        <end position="267"/>
    </location>
</feature>
<keyword evidence="4 5" id="KW-0472">Membrane</keyword>
<dbReference type="SUPFAM" id="SSF52096">
    <property type="entry name" value="ClpP/crotonase"/>
    <property type="match status" value="1"/>
</dbReference>
<keyword evidence="3 5" id="KW-1133">Transmembrane helix</keyword>
<dbReference type="PANTHER" id="PTHR33507">
    <property type="entry name" value="INNER MEMBRANE PROTEIN YBBJ"/>
    <property type="match status" value="1"/>
</dbReference>
<feature type="signal peptide" evidence="6">
    <location>
        <begin position="1"/>
        <end position="30"/>
    </location>
</feature>
<dbReference type="GO" id="GO:0008233">
    <property type="term" value="F:peptidase activity"/>
    <property type="evidence" value="ECO:0007669"/>
    <property type="project" value="UniProtKB-KW"/>
</dbReference>
<evidence type="ECO:0000256" key="3">
    <source>
        <dbReference type="ARBA" id="ARBA00022989"/>
    </source>
</evidence>
<dbReference type="EMBL" id="JAGGLD010000001">
    <property type="protein sequence ID" value="MBP1999163.1"/>
    <property type="molecule type" value="Genomic_DNA"/>
</dbReference>
<evidence type="ECO:0000259" key="7">
    <source>
        <dbReference type="Pfam" id="PF01957"/>
    </source>
</evidence>
<name>A0ABS4JBT8_9BACL</name>
<dbReference type="CDD" id="cd07021">
    <property type="entry name" value="Clp_protease_NfeD_like"/>
    <property type="match status" value="1"/>
</dbReference>
<accession>A0ABS4JBT8</accession>
<feature type="domain" description="NfeD1b N-terminal" evidence="9">
    <location>
        <begin position="44"/>
        <end position="231"/>
    </location>
</feature>
<organism evidence="10 11">
    <name type="scientific">Paenibacillus shirakamiensis</name>
    <dbReference type="NCBI Taxonomy" id="1265935"/>
    <lineage>
        <taxon>Bacteria</taxon>
        <taxon>Bacillati</taxon>
        <taxon>Bacillota</taxon>
        <taxon>Bacilli</taxon>
        <taxon>Bacillales</taxon>
        <taxon>Paenibacillaceae</taxon>
        <taxon>Paenibacillus</taxon>
    </lineage>
</organism>
<comment type="caution">
    <text evidence="10">The sequence shown here is derived from an EMBL/GenBank/DDBJ whole genome shotgun (WGS) entry which is preliminary data.</text>
</comment>
<feature type="domain" description="NfeD integral membrane" evidence="8">
    <location>
        <begin position="253"/>
        <end position="368"/>
    </location>
</feature>
<evidence type="ECO:0000256" key="2">
    <source>
        <dbReference type="ARBA" id="ARBA00022692"/>
    </source>
</evidence>
<protein>
    <submittedName>
        <fullName evidence="10">Membrane-bound serine protease (ClpP class)</fullName>
    </submittedName>
</protein>
<dbReference type="InterPro" id="IPR056739">
    <property type="entry name" value="NfeD_membrane"/>
</dbReference>
<dbReference type="Pfam" id="PF24961">
    <property type="entry name" value="NfeD_membrane"/>
    <property type="match status" value="1"/>
</dbReference>
<dbReference type="InterPro" id="IPR052165">
    <property type="entry name" value="Membrane_assoc_protease"/>
</dbReference>
<keyword evidence="10" id="KW-0378">Hydrolase</keyword>
<feature type="transmembrane region" description="Helical" evidence="5">
    <location>
        <begin position="348"/>
        <end position="369"/>
    </location>
</feature>
<sequence>MNKARWPVIAIMMLFCIMTLLPLGSVSALANSSTTAGALKSGSVYVISVTQKIESGLFSFMERGFQEAKKQEAALVVLEVNTPGGRIDSAEKIASLITDSGIPTVAFIMGDAASAGSYISLHADKIAMKPDSMIGAAALVDGSGRTVSNPKEISYWKSRMRAAAELHGRDARIAEGMVDSAITVDMPNIGKTKVKDQIISLSSSEAIQVGYADKIATSTEDVIKWMGYNGENTIYVEQTWAEKLAAVLTHPVVSTVLLLLGIAGVVIELLIPGFGVPGILGVASFGLYFFGNYIAGFAGWETGLLFVIGLILLALELFVPSFGILGLLGSASLIAGVVRAAYDTQDAFRSLAIAFGAALVVIIIVVWMFKEKGIWNRFMLKDELTKEKGYSASDERLELLGQVGSSLTILRPSGMAQFGDERIDVVTEGVFIQANTPVKVIKVEGSRVVVVAGF</sequence>
<reference evidence="10 11" key="1">
    <citation type="submission" date="2021-03" db="EMBL/GenBank/DDBJ databases">
        <title>Genomic Encyclopedia of Type Strains, Phase IV (KMG-IV): sequencing the most valuable type-strain genomes for metagenomic binning, comparative biology and taxonomic classification.</title>
        <authorList>
            <person name="Goeker M."/>
        </authorList>
    </citation>
    <scope>NUCLEOTIDE SEQUENCE [LARGE SCALE GENOMIC DNA]</scope>
    <source>
        <strain evidence="10 11">DSM 26806</strain>
    </source>
</reference>
<evidence type="ECO:0000256" key="6">
    <source>
        <dbReference type="SAM" id="SignalP"/>
    </source>
</evidence>
<dbReference type="InterPro" id="IPR002810">
    <property type="entry name" value="NfeD-like_C"/>
</dbReference>
<dbReference type="PANTHER" id="PTHR33507:SF3">
    <property type="entry name" value="INNER MEMBRANE PROTEIN YBBJ"/>
    <property type="match status" value="1"/>
</dbReference>
<dbReference type="Proteomes" id="UP001519288">
    <property type="component" value="Unassembled WGS sequence"/>
</dbReference>
<evidence type="ECO:0000259" key="9">
    <source>
        <dbReference type="Pfam" id="PF25145"/>
    </source>
</evidence>
<evidence type="ECO:0000259" key="8">
    <source>
        <dbReference type="Pfam" id="PF24961"/>
    </source>
</evidence>
<keyword evidence="2 5" id="KW-0812">Transmembrane</keyword>
<evidence type="ECO:0000256" key="5">
    <source>
        <dbReference type="SAM" id="Phobius"/>
    </source>
</evidence>
<evidence type="ECO:0000313" key="11">
    <source>
        <dbReference type="Proteomes" id="UP001519288"/>
    </source>
</evidence>
<feature type="domain" description="NfeD-like C-terminal" evidence="7">
    <location>
        <begin position="398"/>
        <end position="450"/>
    </location>
</feature>
<evidence type="ECO:0000313" key="10">
    <source>
        <dbReference type="EMBL" id="MBP1999163.1"/>
    </source>
</evidence>
<feature type="chain" id="PRO_5046858199" evidence="6">
    <location>
        <begin position="31"/>
        <end position="454"/>
    </location>
</feature>
<dbReference type="InterPro" id="IPR012340">
    <property type="entry name" value="NA-bd_OB-fold"/>
</dbReference>
<keyword evidence="10" id="KW-0645">Protease</keyword>
<evidence type="ECO:0000256" key="4">
    <source>
        <dbReference type="ARBA" id="ARBA00023136"/>
    </source>
</evidence>
<dbReference type="Pfam" id="PF25145">
    <property type="entry name" value="NfeD1b_N"/>
    <property type="match status" value="1"/>
</dbReference>
<dbReference type="InterPro" id="IPR056738">
    <property type="entry name" value="NfeD1b_N"/>
</dbReference>
<evidence type="ECO:0000256" key="1">
    <source>
        <dbReference type="ARBA" id="ARBA00004141"/>
    </source>
</evidence>
<proteinExistence type="predicted"/>
<dbReference type="Gene3D" id="3.90.226.10">
    <property type="entry name" value="2-enoyl-CoA Hydratase, Chain A, domain 1"/>
    <property type="match status" value="1"/>
</dbReference>
<keyword evidence="11" id="KW-1185">Reference proteome</keyword>
<dbReference type="Gene3D" id="2.40.50.140">
    <property type="entry name" value="Nucleic acid-binding proteins"/>
    <property type="match status" value="1"/>
</dbReference>
<dbReference type="InterPro" id="IPR029045">
    <property type="entry name" value="ClpP/crotonase-like_dom_sf"/>
</dbReference>
<gene>
    <name evidence="10" type="ORF">J2Z69_000182</name>
</gene>